<proteinExistence type="predicted"/>
<keyword evidence="1" id="KW-1133">Transmembrane helix</keyword>
<evidence type="ECO:0000256" key="1">
    <source>
        <dbReference type="SAM" id="Phobius"/>
    </source>
</evidence>
<keyword evidence="1" id="KW-0812">Transmembrane</keyword>
<sequence length="48" mass="5702">MIVTTASLLPVTHCSNLHIYQHSFTSFVKLLWDQILLIVIFSYFFWVK</sequence>
<protein>
    <submittedName>
        <fullName evidence="2">Uncharacterized protein</fullName>
    </submittedName>
</protein>
<reference evidence="2" key="2">
    <citation type="journal article" date="2015" name="Data Brief">
        <title>Shoot transcriptome of the giant reed, Arundo donax.</title>
        <authorList>
            <person name="Barrero R.A."/>
            <person name="Guerrero F.D."/>
            <person name="Moolhuijzen P."/>
            <person name="Goolsby J.A."/>
            <person name="Tidwell J."/>
            <person name="Bellgard S.E."/>
            <person name="Bellgard M.I."/>
        </authorList>
    </citation>
    <scope>NUCLEOTIDE SEQUENCE</scope>
    <source>
        <tissue evidence="2">Shoot tissue taken approximately 20 cm above the soil surface</tissue>
    </source>
</reference>
<accession>A0A0A9GU35</accession>
<organism evidence="2">
    <name type="scientific">Arundo donax</name>
    <name type="common">Giant reed</name>
    <name type="synonym">Donax arundinaceus</name>
    <dbReference type="NCBI Taxonomy" id="35708"/>
    <lineage>
        <taxon>Eukaryota</taxon>
        <taxon>Viridiplantae</taxon>
        <taxon>Streptophyta</taxon>
        <taxon>Embryophyta</taxon>
        <taxon>Tracheophyta</taxon>
        <taxon>Spermatophyta</taxon>
        <taxon>Magnoliopsida</taxon>
        <taxon>Liliopsida</taxon>
        <taxon>Poales</taxon>
        <taxon>Poaceae</taxon>
        <taxon>PACMAD clade</taxon>
        <taxon>Arundinoideae</taxon>
        <taxon>Arundineae</taxon>
        <taxon>Arundo</taxon>
    </lineage>
</organism>
<reference evidence="2" key="1">
    <citation type="submission" date="2014-09" db="EMBL/GenBank/DDBJ databases">
        <authorList>
            <person name="Magalhaes I.L.F."/>
            <person name="Oliveira U."/>
            <person name="Santos F.R."/>
            <person name="Vidigal T.H.D.A."/>
            <person name="Brescovit A.D."/>
            <person name="Santos A.J."/>
        </authorList>
    </citation>
    <scope>NUCLEOTIDE SEQUENCE</scope>
    <source>
        <tissue evidence="2">Shoot tissue taken approximately 20 cm above the soil surface</tissue>
    </source>
</reference>
<keyword evidence="1" id="KW-0472">Membrane</keyword>
<name>A0A0A9GU35_ARUDO</name>
<evidence type="ECO:0000313" key="2">
    <source>
        <dbReference type="EMBL" id="JAE26071.1"/>
    </source>
</evidence>
<feature type="transmembrane region" description="Helical" evidence="1">
    <location>
        <begin position="30"/>
        <end position="47"/>
    </location>
</feature>
<dbReference type="EMBL" id="GBRH01171825">
    <property type="protein sequence ID" value="JAE26071.1"/>
    <property type="molecule type" value="Transcribed_RNA"/>
</dbReference>
<dbReference type="AlphaFoldDB" id="A0A0A9GU35"/>